<gene>
    <name evidence="1" type="ORF">DCW38_01270</name>
</gene>
<accession>A0A350H8D1</accession>
<sequence>MKKLKSSLQHLIFLLISVILILQNINAETSSGSLKVIIKLPSSLTDTTTSIYSHFPSSILLPSQSHKSPNIEVVDFNLNDNLIIRIKNLEEKNRIFTLRLTFINRTNFRENNELNYENINLNSLKQIKITVKDNALRSMNKGLVIAEIIEDGITIFSIGANKNHDLNDNNIERVNLANR</sequence>
<protein>
    <submittedName>
        <fullName evidence="1">Uncharacterized protein</fullName>
    </submittedName>
</protein>
<comment type="caution">
    <text evidence="1">The sequence shown here is derived from an EMBL/GenBank/DDBJ whole genome shotgun (WGS) entry which is preliminary data.</text>
</comment>
<organism evidence="1 2">
    <name type="scientific">candidate division WOR-3 bacterium</name>
    <dbReference type="NCBI Taxonomy" id="2052148"/>
    <lineage>
        <taxon>Bacteria</taxon>
        <taxon>Bacteria division WOR-3</taxon>
    </lineage>
</organism>
<evidence type="ECO:0000313" key="1">
    <source>
        <dbReference type="EMBL" id="HAV91797.1"/>
    </source>
</evidence>
<reference evidence="1 2" key="1">
    <citation type="journal article" date="2018" name="Nat. Biotechnol.">
        <title>A standardized bacterial taxonomy based on genome phylogeny substantially revises the tree of life.</title>
        <authorList>
            <person name="Parks D.H."/>
            <person name="Chuvochina M."/>
            <person name="Waite D.W."/>
            <person name="Rinke C."/>
            <person name="Skarshewski A."/>
            <person name="Chaumeil P.A."/>
            <person name="Hugenholtz P."/>
        </authorList>
    </citation>
    <scope>NUCLEOTIDE SEQUENCE [LARGE SCALE GENOMIC DNA]</scope>
    <source>
        <strain evidence="1">UBA9956</strain>
    </source>
</reference>
<evidence type="ECO:0000313" key="2">
    <source>
        <dbReference type="Proteomes" id="UP000264062"/>
    </source>
</evidence>
<dbReference type="Proteomes" id="UP000264062">
    <property type="component" value="Unassembled WGS sequence"/>
</dbReference>
<proteinExistence type="predicted"/>
<dbReference type="EMBL" id="DMZY01000040">
    <property type="protein sequence ID" value="HAV91797.1"/>
    <property type="molecule type" value="Genomic_DNA"/>
</dbReference>
<name>A0A350H8D1_UNCW3</name>
<dbReference type="AlphaFoldDB" id="A0A350H8D1"/>